<comment type="similarity">
    <text evidence="2">Belongs to the resistance-nodulation-cell division (RND) (TC 2.A.6) family. MmpL subfamily.</text>
</comment>
<evidence type="ECO:0000256" key="2">
    <source>
        <dbReference type="ARBA" id="ARBA00010157"/>
    </source>
</evidence>
<feature type="transmembrane region" description="Helical" evidence="8">
    <location>
        <begin position="625"/>
        <end position="651"/>
    </location>
</feature>
<protein>
    <submittedName>
        <fullName evidence="10">RND superfamily putative drug exporter</fullName>
    </submittedName>
</protein>
<keyword evidence="11" id="KW-1185">Reference proteome</keyword>
<organism evidence="10 11">
    <name type="scientific">Antricoccus suffuscus</name>
    <dbReference type="NCBI Taxonomy" id="1629062"/>
    <lineage>
        <taxon>Bacteria</taxon>
        <taxon>Bacillati</taxon>
        <taxon>Actinomycetota</taxon>
        <taxon>Actinomycetes</taxon>
        <taxon>Geodermatophilales</taxon>
        <taxon>Antricoccaceae</taxon>
        <taxon>Antricoccus</taxon>
    </lineage>
</organism>
<dbReference type="PANTHER" id="PTHR33406">
    <property type="entry name" value="MEMBRANE PROTEIN MJ1562-RELATED"/>
    <property type="match status" value="1"/>
</dbReference>
<dbReference type="PRINTS" id="PR00702">
    <property type="entry name" value="ACRIFLAVINRP"/>
</dbReference>
<feature type="region of interest" description="Disordered" evidence="7">
    <location>
        <begin position="711"/>
        <end position="737"/>
    </location>
</feature>
<keyword evidence="3" id="KW-1003">Cell membrane</keyword>
<feature type="transmembrane region" description="Helical" evidence="8">
    <location>
        <begin position="206"/>
        <end position="225"/>
    </location>
</feature>
<dbReference type="Pfam" id="PF03176">
    <property type="entry name" value="MMPL"/>
    <property type="match status" value="2"/>
</dbReference>
<dbReference type="InterPro" id="IPR004869">
    <property type="entry name" value="MMPL_dom"/>
</dbReference>
<feature type="transmembrane region" description="Helical" evidence="8">
    <location>
        <begin position="521"/>
        <end position="544"/>
    </location>
</feature>
<gene>
    <name evidence="10" type="ORF">CLV47_107127</name>
</gene>
<evidence type="ECO:0000256" key="7">
    <source>
        <dbReference type="SAM" id="MobiDB-lite"/>
    </source>
</evidence>
<feature type="transmembrane region" description="Helical" evidence="8">
    <location>
        <begin position="17"/>
        <end position="37"/>
    </location>
</feature>
<dbReference type="SUPFAM" id="SSF82866">
    <property type="entry name" value="Multidrug efflux transporter AcrB transmembrane domain"/>
    <property type="match status" value="2"/>
</dbReference>
<feature type="transmembrane region" description="Helical" evidence="8">
    <location>
        <begin position="298"/>
        <end position="320"/>
    </location>
</feature>
<dbReference type="Gene3D" id="1.20.1640.10">
    <property type="entry name" value="Multidrug efflux transporter AcrB transmembrane domain"/>
    <property type="match status" value="2"/>
</dbReference>
<dbReference type="EMBL" id="PVUE01000007">
    <property type="protein sequence ID" value="PRZ41999.1"/>
    <property type="molecule type" value="Genomic_DNA"/>
</dbReference>
<keyword evidence="5 8" id="KW-1133">Transmembrane helix</keyword>
<dbReference type="PANTHER" id="PTHR33406:SF11">
    <property type="entry name" value="MEMBRANE PROTEIN SCO6666-RELATED"/>
    <property type="match status" value="1"/>
</dbReference>
<feature type="transmembrane region" description="Helical" evidence="8">
    <location>
        <begin position="271"/>
        <end position="292"/>
    </location>
</feature>
<keyword evidence="4 8" id="KW-0812">Transmembrane</keyword>
<evidence type="ECO:0000256" key="1">
    <source>
        <dbReference type="ARBA" id="ARBA00004651"/>
    </source>
</evidence>
<reference evidence="10 11" key="1">
    <citation type="submission" date="2018-03" db="EMBL/GenBank/DDBJ databases">
        <title>Genomic Encyclopedia of Archaeal and Bacterial Type Strains, Phase II (KMG-II): from individual species to whole genera.</title>
        <authorList>
            <person name="Goeker M."/>
        </authorList>
    </citation>
    <scope>NUCLEOTIDE SEQUENCE [LARGE SCALE GENOMIC DNA]</scope>
    <source>
        <strain evidence="10 11">DSM 100065</strain>
    </source>
</reference>
<evidence type="ECO:0000256" key="5">
    <source>
        <dbReference type="ARBA" id="ARBA00022989"/>
    </source>
</evidence>
<evidence type="ECO:0000256" key="3">
    <source>
        <dbReference type="ARBA" id="ARBA00022475"/>
    </source>
</evidence>
<comment type="caution">
    <text evidence="10">The sequence shown here is derived from an EMBL/GenBank/DDBJ whole genome shotgun (WGS) entry which is preliminary data.</text>
</comment>
<accession>A0A2T1A065</accession>
<evidence type="ECO:0000313" key="11">
    <source>
        <dbReference type="Proteomes" id="UP000237752"/>
    </source>
</evidence>
<feature type="transmembrane region" description="Helical" evidence="8">
    <location>
        <begin position="366"/>
        <end position="385"/>
    </location>
</feature>
<dbReference type="GO" id="GO:0005886">
    <property type="term" value="C:plasma membrane"/>
    <property type="evidence" value="ECO:0007669"/>
    <property type="project" value="UniProtKB-SubCell"/>
</dbReference>
<dbReference type="InterPro" id="IPR001036">
    <property type="entry name" value="Acrflvin-R"/>
</dbReference>
<evidence type="ECO:0000256" key="4">
    <source>
        <dbReference type="ARBA" id="ARBA00022692"/>
    </source>
</evidence>
<dbReference type="RefSeq" id="WP_106348944.1">
    <property type="nucleotide sequence ID" value="NZ_PVUE01000007.1"/>
</dbReference>
<dbReference type="Proteomes" id="UP000237752">
    <property type="component" value="Unassembled WGS sequence"/>
</dbReference>
<dbReference type="AlphaFoldDB" id="A0A2T1A065"/>
<comment type="subcellular location">
    <subcellularLocation>
        <location evidence="1">Cell membrane</location>
        <topology evidence="1">Multi-pass membrane protein</topology>
    </subcellularLocation>
</comment>
<feature type="transmembrane region" description="Helical" evidence="8">
    <location>
        <begin position="178"/>
        <end position="199"/>
    </location>
</feature>
<feature type="transmembrane region" description="Helical" evidence="8">
    <location>
        <begin position="584"/>
        <end position="604"/>
    </location>
</feature>
<evidence type="ECO:0000313" key="10">
    <source>
        <dbReference type="EMBL" id="PRZ41999.1"/>
    </source>
</evidence>
<sequence length="737" mass="77320">MHDFLERVGRFSARRHWVVFVAWLIILGALVGLRSAYGGEFYNNYTVPGSESSQGLDLLQKDFPTQGGYAGQIVFHAKTGSLADQAASIDTAMANVAKLPDVIAATNPLTSSPPRVSQDGTIASGAVSWNVAPASLEKDYLKKLDTAIAPARAAGLQVEYGAGAGQIGQQTDDTKSEIIGLVCALLLLFFMFWSIAAALIPLISAVFSVLAGLSLVGLLAAATNFPTTAPTVATLLGLGVAIDYGLFLVARHRENVDHGMDVNDSAGNATSTSGGAVVVAGGTVVVAILGLYVSGVPFIGAMGLAAAIVVAVTILAALTLTPAFMGVTKGNVRALGKRRRARSADEAAHEHSAFARWGKMVSGRPWPWAIAAAIVLCILAIPLFAMRLGQLDAGTNPTTQSSRRAYDLVSEGFGPGANGPLTVVVSLPSQSQQDNQTLLTNVQSSLAKTSGVASVTPPSVNDAGTTAVLNVVPTTSPQDAATSALVDNLRDSVLPSFHARTYVVGTTAGYVDFTEQTSKRMVWLILAVVLLAFVLLTVAFRSVVIATKAGLLNLISVGAAYGVVVAIFQWQWGSELIGIHESLPIPAFVPMLMFAIVFGLSMDYEVFLMSRVHEAWMQSKDAHRSVAIGIGSTARVITTAAAIMVVVFLSFVLSTDPTVKMLAVGMAAAVLIDASIIRMILVPAVMALLGKWAWWMPRWLDRITPHIDIEGSGTETLPQNPAPSPEKEPPAPVTSVG</sequence>
<feature type="transmembrane region" description="Helical" evidence="8">
    <location>
        <begin position="551"/>
        <end position="572"/>
    </location>
</feature>
<dbReference type="GO" id="GO:0022857">
    <property type="term" value="F:transmembrane transporter activity"/>
    <property type="evidence" value="ECO:0007669"/>
    <property type="project" value="InterPro"/>
</dbReference>
<name>A0A2T1A065_9ACTN</name>
<feature type="transmembrane region" description="Helical" evidence="8">
    <location>
        <begin position="231"/>
        <end position="250"/>
    </location>
</feature>
<proteinExistence type="inferred from homology"/>
<evidence type="ECO:0000256" key="6">
    <source>
        <dbReference type="ARBA" id="ARBA00023136"/>
    </source>
</evidence>
<feature type="transmembrane region" description="Helical" evidence="8">
    <location>
        <begin position="663"/>
        <end position="689"/>
    </location>
</feature>
<evidence type="ECO:0000256" key="8">
    <source>
        <dbReference type="SAM" id="Phobius"/>
    </source>
</evidence>
<keyword evidence="6 8" id="KW-0472">Membrane</keyword>
<dbReference type="InterPro" id="IPR000731">
    <property type="entry name" value="SSD"/>
</dbReference>
<feature type="domain" description="SSD" evidence="9">
    <location>
        <begin position="198"/>
        <end position="327"/>
    </location>
</feature>
<dbReference type="PROSITE" id="PS50156">
    <property type="entry name" value="SSD"/>
    <property type="match status" value="1"/>
</dbReference>
<dbReference type="OrthoDB" id="7051771at2"/>
<dbReference type="InterPro" id="IPR050545">
    <property type="entry name" value="Mycobact_MmpL"/>
</dbReference>
<evidence type="ECO:0000259" key="9">
    <source>
        <dbReference type="PROSITE" id="PS50156"/>
    </source>
</evidence>